<proteinExistence type="predicted"/>
<gene>
    <name evidence="1" type="ORF">H6G83_30025</name>
</gene>
<dbReference type="EMBL" id="JACJSG010000060">
    <property type="protein sequence ID" value="MBD2504793.1"/>
    <property type="molecule type" value="Genomic_DNA"/>
</dbReference>
<accession>A0ABR8DE67</accession>
<name>A0ABR8DE67_9NOST</name>
<reference evidence="1 2" key="1">
    <citation type="journal article" date="2020" name="ISME J.">
        <title>Comparative genomics reveals insights into cyanobacterial evolution and habitat adaptation.</title>
        <authorList>
            <person name="Chen M.Y."/>
            <person name="Teng W.K."/>
            <person name="Zhao L."/>
            <person name="Hu C.X."/>
            <person name="Zhou Y.K."/>
            <person name="Han B.P."/>
            <person name="Song L.R."/>
            <person name="Shu W.S."/>
        </authorList>
    </citation>
    <scope>NUCLEOTIDE SEQUENCE [LARGE SCALE GENOMIC DNA]</scope>
    <source>
        <strain evidence="1 2">FACHB-119</strain>
    </source>
</reference>
<dbReference type="Proteomes" id="UP000661112">
    <property type="component" value="Unassembled WGS sequence"/>
</dbReference>
<evidence type="ECO:0000313" key="1">
    <source>
        <dbReference type="EMBL" id="MBD2504793.1"/>
    </source>
</evidence>
<protein>
    <submittedName>
        <fullName evidence="1">Uncharacterized protein</fullName>
    </submittedName>
</protein>
<organism evidence="1 2">
    <name type="scientific">Anabaena azotica FACHB-119</name>
    <dbReference type="NCBI Taxonomy" id="947527"/>
    <lineage>
        <taxon>Bacteria</taxon>
        <taxon>Bacillati</taxon>
        <taxon>Cyanobacteriota</taxon>
        <taxon>Cyanophyceae</taxon>
        <taxon>Nostocales</taxon>
        <taxon>Nostocaceae</taxon>
        <taxon>Anabaena</taxon>
        <taxon>Anabaena azotica</taxon>
    </lineage>
</organism>
<keyword evidence="2" id="KW-1185">Reference proteome</keyword>
<comment type="caution">
    <text evidence="1">The sequence shown here is derived from an EMBL/GenBank/DDBJ whole genome shotgun (WGS) entry which is preliminary data.</text>
</comment>
<sequence>MAAEDNLTQQILDLLLKQPDGLEVDEIINHLQAEDSDISPRGIRNLLNQLVKDEKLIKRKRQGKGRGKPPYAYFNLKTVSQYVNPFEDIPGVDSTKSHFVAKTEIEKEQIDPQERERQKQWLTVLERIATHNLLADTYAKVIIENASELALQNPVELVVNMATWVVNDLNQLGEEIECKLQKGETVEAQKLVRRLDERLTWARQNLQKFWRLDRPRDEIEGILDLPLQSKHFFRDGRRAQINEKAARERIKSRIIGDRLIEEITPPANRHKAAVGTDASIAKIFLHHTSGSFIPPDPVIVTTSAAAMIVDENNPTQQEYLDFDISPDDLQEYEEYNAAAKGLVLSPNLMRTIGTDAFKRAQTAALELRQYHQDYRVATRTNEWRPMGNLPDLEINPKVTLIFRDGRVFPIVHRINFYESDGLYGDIVRNQIAEFAGVIHNTLLNPLGEIVYASAVKNPELSWLSPLVFWYLHNKKNQDHSKPIVTADDIYKAPFSDTSVSHLLFLGLAKQCSNFNKQKHFISCRVVRRFSDIAFVDDVLPIVISKDEQTYQLDENEIEDWQIFIAQRLARKKANGEEHILEDDDYRAFIYICQKVGVLMCYAAPTSAYEIIVNSDSDGSGHFLIPRLEVAINLEKQNLQTYQKTLDKMLSWLAAGRWERDHGHTQTGFDEGELESRYPVLVPDVTLYADEAAKFARDKLSDEVEEKVRNLIADLKKHWTGGRL</sequence>
<evidence type="ECO:0000313" key="2">
    <source>
        <dbReference type="Proteomes" id="UP000661112"/>
    </source>
</evidence>
<dbReference type="RefSeq" id="WP_190478940.1">
    <property type="nucleotide sequence ID" value="NZ_JACJSG010000060.1"/>
</dbReference>